<proteinExistence type="predicted"/>
<dbReference type="EMBL" id="JAKJXO020000019">
    <property type="protein sequence ID" value="KAL1593221.1"/>
    <property type="molecule type" value="Genomic_DNA"/>
</dbReference>
<keyword evidence="2" id="KW-1185">Reference proteome</keyword>
<organism evidence="1 2">
    <name type="scientific">Paraconiothyrium brasiliense</name>
    <dbReference type="NCBI Taxonomy" id="300254"/>
    <lineage>
        <taxon>Eukaryota</taxon>
        <taxon>Fungi</taxon>
        <taxon>Dikarya</taxon>
        <taxon>Ascomycota</taxon>
        <taxon>Pezizomycotina</taxon>
        <taxon>Dothideomycetes</taxon>
        <taxon>Pleosporomycetidae</taxon>
        <taxon>Pleosporales</taxon>
        <taxon>Massarineae</taxon>
        <taxon>Didymosphaeriaceae</taxon>
        <taxon>Paraconiothyrium</taxon>
    </lineage>
</organism>
<dbReference type="Proteomes" id="UP001521785">
    <property type="component" value="Unassembled WGS sequence"/>
</dbReference>
<gene>
    <name evidence="1" type="ORF">SLS60_010829</name>
</gene>
<comment type="caution">
    <text evidence="1">The sequence shown here is derived from an EMBL/GenBank/DDBJ whole genome shotgun (WGS) entry which is preliminary data.</text>
</comment>
<accession>A0ABR3QM46</accession>
<sequence length="113" mass="12169">MAQVETLTILQDVLTKNQPQPVLESELQAFHDFIVSQPDGVETLRLLGRNLPDSTVSIKAMSNDAGAFKSKTSGKGSLLNLWVYQRLTVDAYGKSFTANLGGFSPGFPVGALL</sequence>
<protein>
    <submittedName>
        <fullName evidence="1">Uncharacterized protein</fullName>
    </submittedName>
</protein>
<evidence type="ECO:0000313" key="1">
    <source>
        <dbReference type="EMBL" id="KAL1593221.1"/>
    </source>
</evidence>
<reference evidence="1 2" key="1">
    <citation type="submission" date="2024-02" db="EMBL/GenBank/DDBJ databases">
        <title>De novo assembly and annotation of 12 fungi associated with fruit tree decline syndrome in Ontario, Canada.</title>
        <authorList>
            <person name="Sulman M."/>
            <person name="Ellouze W."/>
            <person name="Ilyukhin E."/>
        </authorList>
    </citation>
    <scope>NUCLEOTIDE SEQUENCE [LARGE SCALE GENOMIC DNA]</scope>
    <source>
        <strain evidence="1 2">M42-189</strain>
    </source>
</reference>
<evidence type="ECO:0000313" key="2">
    <source>
        <dbReference type="Proteomes" id="UP001521785"/>
    </source>
</evidence>
<name>A0ABR3QM46_9PLEO</name>